<proteinExistence type="inferred from homology"/>
<organism evidence="8">
    <name type="scientific">marine metagenome</name>
    <dbReference type="NCBI Taxonomy" id="408172"/>
    <lineage>
        <taxon>unclassified sequences</taxon>
        <taxon>metagenomes</taxon>
        <taxon>ecological metagenomes</taxon>
    </lineage>
</organism>
<dbReference type="HAMAP" id="MF_00135">
    <property type="entry name" value="PRAI"/>
    <property type="match status" value="1"/>
</dbReference>
<dbReference type="GO" id="GO:0004640">
    <property type="term" value="F:phosphoribosylanthranilate isomerase activity"/>
    <property type="evidence" value="ECO:0007669"/>
    <property type="project" value="UniProtKB-EC"/>
</dbReference>
<evidence type="ECO:0000256" key="6">
    <source>
        <dbReference type="ARBA" id="ARBA00023235"/>
    </source>
</evidence>
<dbReference type="InterPro" id="IPR011060">
    <property type="entry name" value="RibuloseP-bd_barrel"/>
</dbReference>
<keyword evidence="3" id="KW-0028">Amino-acid biosynthesis</keyword>
<evidence type="ECO:0000256" key="1">
    <source>
        <dbReference type="ARBA" id="ARBA00004664"/>
    </source>
</evidence>
<feature type="domain" description="N-(5'phosphoribosyl) anthranilate isomerase (PRAI)" evidence="7">
    <location>
        <begin position="6"/>
        <end position="213"/>
    </location>
</feature>
<comment type="pathway">
    <text evidence="1">Amino-acid biosynthesis; L-tryptophan biosynthesis; L-tryptophan from chorismate: step 3/5.</text>
</comment>
<dbReference type="Gene3D" id="3.20.20.70">
    <property type="entry name" value="Aldolase class I"/>
    <property type="match status" value="1"/>
</dbReference>
<dbReference type="InterPro" id="IPR044643">
    <property type="entry name" value="TrpF_fam"/>
</dbReference>
<sequence>MMGTKAKICGLQKLEDVLTAVRYGADFIGLVFVPNTKRRIDIVVASEIIEHLKLRFNRRPQTVGLFADQSLEEVNDHVQFLNLDRVQLCGNESTEFCAGVSVPVIKVIHVPETVSITKQVSEIAVQVDRYVNKGHLIALDRQVDHLRGGTGMNFDWSVAAALSEQGYKFILAGGLTPANLPRAIDLTVPWAVDVSSGVETDGEKDSDKIRAFISIAHAKKLSDV</sequence>
<dbReference type="EC" id="5.3.1.24" evidence="2"/>
<keyword evidence="6" id="KW-0413">Isomerase</keyword>
<gene>
    <name evidence="8" type="ORF">METZ01_LOCUS83186</name>
</gene>
<evidence type="ECO:0000313" key="8">
    <source>
        <dbReference type="EMBL" id="SVA30332.1"/>
    </source>
</evidence>
<dbReference type="CDD" id="cd00405">
    <property type="entry name" value="PRAI"/>
    <property type="match status" value="1"/>
</dbReference>
<dbReference type="AlphaFoldDB" id="A0A381UQ83"/>
<evidence type="ECO:0000256" key="2">
    <source>
        <dbReference type="ARBA" id="ARBA00012572"/>
    </source>
</evidence>
<evidence type="ECO:0000256" key="4">
    <source>
        <dbReference type="ARBA" id="ARBA00022822"/>
    </source>
</evidence>
<keyword evidence="4" id="KW-0822">Tryptophan biosynthesis</keyword>
<evidence type="ECO:0000256" key="3">
    <source>
        <dbReference type="ARBA" id="ARBA00022605"/>
    </source>
</evidence>
<protein>
    <recommendedName>
        <fullName evidence="2">phosphoribosylanthranilate isomerase</fullName>
        <ecNumber evidence="2">5.3.1.24</ecNumber>
    </recommendedName>
</protein>
<dbReference type="SUPFAM" id="SSF51366">
    <property type="entry name" value="Ribulose-phoshate binding barrel"/>
    <property type="match status" value="1"/>
</dbReference>
<dbReference type="InterPro" id="IPR001240">
    <property type="entry name" value="PRAI_dom"/>
</dbReference>
<dbReference type="PANTHER" id="PTHR42894:SF1">
    <property type="entry name" value="N-(5'-PHOSPHORIBOSYL)ANTHRANILATE ISOMERASE"/>
    <property type="match status" value="1"/>
</dbReference>
<dbReference type="PANTHER" id="PTHR42894">
    <property type="entry name" value="N-(5'-PHOSPHORIBOSYL)ANTHRANILATE ISOMERASE"/>
    <property type="match status" value="1"/>
</dbReference>
<dbReference type="Pfam" id="PF00697">
    <property type="entry name" value="PRAI"/>
    <property type="match status" value="1"/>
</dbReference>
<name>A0A381UQ83_9ZZZZ</name>
<evidence type="ECO:0000256" key="5">
    <source>
        <dbReference type="ARBA" id="ARBA00023141"/>
    </source>
</evidence>
<evidence type="ECO:0000259" key="7">
    <source>
        <dbReference type="Pfam" id="PF00697"/>
    </source>
</evidence>
<dbReference type="EMBL" id="UINC01006908">
    <property type="protein sequence ID" value="SVA30332.1"/>
    <property type="molecule type" value="Genomic_DNA"/>
</dbReference>
<dbReference type="InterPro" id="IPR013785">
    <property type="entry name" value="Aldolase_TIM"/>
</dbReference>
<dbReference type="GO" id="GO:0000162">
    <property type="term" value="P:L-tryptophan biosynthetic process"/>
    <property type="evidence" value="ECO:0007669"/>
    <property type="project" value="UniProtKB-UniPathway"/>
</dbReference>
<reference evidence="8" key="1">
    <citation type="submission" date="2018-05" db="EMBL/GenBank/DDBJ databases">
        <authorList>
            <person name="Lanie J.A."/>
            <person name="Ng W.-L."/>
            <person name="Kazmierczak K.M."/>
            <person name="Andrzejewski T.M."/>
            <person name="Davidsen T.M."/>
            <person name="Wayne K.J."/>
            <person name="Tettelin H."/>
            <person name="Glass J.I."/>
            <person name="Rusch D."/>
            <person name="Podicherti R."/>
            <person name="Tsui H.-C.T."/>
            <person name="Winkler M.E."/>
        </authorList>
    </citation>
    <scope>NUCLEOTIDE SEQUENCE</scope>
</reference>
<dbReference type="UniPathway" id="UPA00035">
    <property type="reaction ID" value="UER00042"/>
</dbReference>
<keyword evidence="5" id="KW-0057">Aromatic amino acid biosynthesis</keyword>
<accession>A0A381UQ83</accession>